<keyword evidence="5" id="KW-1185">Reference proteome</keyword>
<dbReference type="Gene3D" id="3.90.25.10">
    <property type="entry name" value="UDP-galactose 4-epimerase, domain 1"/>
    <property type="match status" value="1"/>
</dbReference>
<dbReference type="Gene3D" id="3.40.50.720">
    <property type="entry name" value="NAD(P)-binding Rossmann-like Domain"/>
    <property type="match status" value="1"/>
</dbReference>
<dbReference type="STRING" id="717606.PaecuDRAFT_2452"/>
<dbReference type="EMBL" id="AEDD01000006">
    <property type="protein sequence ID" value="EFM10542.1"/>
    <property type="molecule type" value="Genomic_DNA"/>
</dbReference>
<reference evidence="4 5" key="1">
    <citation type="submission" date="2010-07" db="EMBL/GenBank/DDBJ databases">
        <title>The draft genome of Paenibacillus curdlanolyticus YK9.</title>
        <authorList>
            <consortium name="US DOE Joint Genome Institute (JGI-PGF)"/>
            <person name="Lucas S."/>
            <person name="Copeland A."/>
            <person name="Lapidus A."/>
            <person name="Cheng J.-F."/>
            <person name="Bruce D."/>
            <person name="Goodwin L."/>
            <person name="Pitluck S."/>
            <person name="Land M.L."/>
            <person name="Hauser L."/>
            <person name="Chang Y.-J."/>
            <person name="Jeffries C."/>
            <person name="Anderson I.J."/>
            <person name="Johnson E."/>
            <person name="Loganathan U."/>
            <person name="Mulhopadhyay B."/>
            <person name="Kyrpides N."/>
            <person name="Woyke T.J."/>
        </authorList>
    </citation>
    <scope>NUCLEOTIDE SEQUENCE [LARGE SCALE GENOMIC DNA]</scope>
    <source>
        <strain evidence="4 5">YK9</strain>
    </source>
</reference>
<dbReference type="Pfam" id="PF01370">
    <property type="entry name" value="Epimerase"/>
    <property type="match status" value="1"/>
</dbReference>
<name>E0I9W5_9BACL</name>
<keyword evidence="2" id="KW-0472">Membrane</keyword>
<evidence type="ECO:0000313" key="4">
    <source>
        <dbReference type="EMBL" id="EFM10542.1"/>
    </source>
</evidence>
<feature type="transmembrane region" description="Helical" evidence="2">
    <location>
        <begin position="360"/>
        <end position="386"/>
    </location>
</feature>
<protein>
    <submittedName>
        <fullName evidence="4">NAD-dependent epimerase/dehydratase</fullName>
    </submittedName>
</protein>
<keyword evidence="2" id="KW-0812">Transmembrane</keyword>
<sequence length="728" mass="81911">MKILITGGCGFIGSTAAERFHKEGHQIYIIDNLSGGDVNNVTVPHKLYPLNVEDRACDVVFESVRPDVVVHLAAQVDVTTSMKIPQADAQTNIMGLVNMLECSRRHGVKKFLFASSAAVYGNDEAVPLAEAVQGEPVSPYGINKKLGEYYCAKWQELYGLQTLAFRFANVYGPKQGGTGEGGVVSIYMKRMVEQQELVVYGDGNQTRDFIYVEDIVDGLYRGAESDLTGVYNLSCNHEIRLNELIDALQELGDSINVRYEASREGDIYRSSLDNTRVKRDLDWVPLFSLKEGLAKTYSWFLANAPTRVEKAAVKKKQANSVRLLKKLRPYGENLLACIALYLLINHGPSWLTDMNVDFKLVYIFIIGVLYGSKQSVISAVLASGLYFADNLQNGREWVSLLYDPEVLFILALYLFFGLVVGFVSDKHKRETVEIGQKLQVEQERYDFLNTVYKDTRYVKDELQRQLIGSKDSIGRIYNIVKELESHEPEDVVSSSIHVLENLLETKQISIYAVNQTDYLRLMIKSGNEELLLPKTIRMSEHGWVKKVVESQTIFVNRTMSSEAPMMAAPVINNGVVVSIISIHDVNFARLNLNYQNVFKMTVEMISNSLARAFQFVGATSANRYVGETPVLQENWFRQVVESKLAAKKQHNAEFVLLTIQSDEKQSVRHVVERVADTLRESDYIGMIRNEIVLLLNNSNEAEAAIVIRRLEKNGITARVLNGEEAYAG</sequence>
<evidence type="ECO:0000256" key="2">
    <source>
        <dbReference type="SAM" id="Phobius"/>
    </source>
</evidence>
<feature type="domain" description="NAD-dependent epimerase/dehydratase" evidence="3">
    <location>
        <begin position="3"/>
        <end position="232"/>
    </location>
</feature>
<accession>E0I9W5</accession>
<dbReference type="RefSeq" id="WP_006038446.1">
    <property type="nucleotide sequence ID" value="NZ_AEDD01000006.1"/>
</dbReference>
<keyword evidence="2" id="KW-1133">Transmembrane helix</keyword>
<proteinExistence type="inferred from homology"/>
<dbReference type="eggNOG" id="COG0451">
    <property type="taxonomic scope" value="Bacteria"/>
</dbReference>
<evidence type="ECO:0000259" key="3">
    <source>
        <dbReference type="Pfam" id="PF01370"/>
    </source>
</evidence>
<evidence type="ECO:0000313" key="5">
    <source>
        <dbReference type="Proteomes" id="UP000005387"/>
    </source>
</evidence>
<organism evidence="4 5">
    <name type="scientific">Paenibacillus curdlanolyticus YK9</name>
    <dbReference type="NCBI Taxonomy" id="717606"/>
    <lineage>
        <taxon>Bacteria</taxon>
        <taxon>Bacillati</taxon>
        <taxon>Bacillota</taxon>
        <taxon>Bacilli</taxon>
        <taxon>Bacillales</taxon>
        <taxon>Paenibacillaceae</taxon>
        <taxon>Paenibacillus</taxon>
    </lineage>
</organism>
<dbReference type="InterPro" id="IPR036291">
    <property type="entry name" value="NAD(P)-bd_dom_sf"/>
</dbReference>
<dbReference type="InterPro" id="IPR001509">
    <property type="entry name" value="Epimerase_deHydtase"/>
</dbReference>
<dbReference type="AlphaFoldDB" id="E0I9W5"/>
<comment type="similarity">
    <text evidence="1">Belongs to the NAD(P)-dependent epimerase/dehydratase family.</text>
</comment>
<feature type="transmembrane region" description="Helical" evidence="2">
    <location>
        <begin position="406"/>
        <end position="424"/>
    </location>
</feature>
<dbReference type="Proteomes" id="UP000005387">
    <property type="component" value="Unassembled WGS sequence"/>
</dbReference>
<evidence type="ECO:0000256" key="1">
    <source>
        <dbReference type="ARBA" id="ARBA00007637"/>
    </source>
</evidence>
<dbReference type="OrthoDB" id="9771073at2"/>
<feature type="transmembrane region" description="Helical" evidence="2">
    <location>
        <begin position="330"/>
        <end position="348"/>
    </location>
</feature>
<dbReference type="PANTHER" id="PTHR43000">
    <property type="entry name" value="DTDP-D-GLUCOSE 4,6-DEHYDRATASE-RELATED"/>
    <property type="match status" value="1"/>
</dbReference>
<gene>
    <name evidence="4" type="ORF">PaecuDRAFT_2452</name>
</gene>
<dbReference type="SUPFAM" id="SSF51735">
    <property type="entry name" value="NAD(P)-binding Rossmann-fold domains"/>
    <property type="match status" value="1"/>
</dbReference>